<proteinExistence type="predicted"/>
<dbReference type="PROSITE" id="PS50991">
    <property type="entry name" value="PYR_CT"/>
    <property type="match status" value="1"/>
</dbReference>
<dbReference type="InterPro" id="IPR000891">
    <property type="entry name" value="PYR_CT"/>
</dbReference>
<dbReference type="RefSeq" id="WP_113785067.1">
    <property type="nucleotide sequence ID" value="NZ_KZ845746.1"/>
</dbReference>
<dbReference type="InterPro" id="IPR013785">
    <property type="entry name" value="Aldolase_TIM"/>
</dbReference>
<reference evidence="2 3" key="1">
    <citation type="submission" date="2015-06" db="EMBL/GenBank/DDBJ databases">
        <title>The Genome Sequence of Enterococcus cecorum 170AEA1.</title>
        <authorList>
            <consortium name="The Broad Institute Genomics Platform"/>
            <consortium name="The Broad Institute Genome Sequencing Center for Infectious Disease"/>
            <person name="Earl A.M."/>
            <person name="Van Tyne D."/>
            <person name="Lebreton F."/>
            <person name="Saavedra J.T."/>
            <person name="Gilmore M.S."/>
            <person name="Manson McGuire A."/>
            <person name="Clock S."/>
            <person name="Crupain M."/>
            <person name="Rangan U."/>
            <person name="Young S."/>
            <person name="Abouelleil A."/>
            <person name="Cao P."/>
            <person name="Chapman S.B."/>
            <person name="Griggs A."/>
            <person name="Priest M."/>
            <person name="Shea T."/>
            <person name="Wortman J."/>
            <person name="Nusbaum C."/>
            <person name="Birren B."/>
        </authorList>
    </citation>
    <scope>NUCLEOTIDE SEQUENCE [LARGE SCALE GENOMIC DNA]</scope>
    <source>
        <strain evidence="2 3">170AEA1</strain>
    </source>
</reference>
<sequence>MSKNIRFTETVLRDGQQSQIATRMPTEDMLPILHTMDQAGFYALEMWGGATFDACLRFLNEDPWERLRQIRKEVKNTKLQMLLRGQNLLGYKNYADDVVSKFVQKSVENGIDIIRIFDALNDVRNLQTAITATKEAGGHCQTAISYTTSKIHTVDYFVQLAKNMADLGADSICIKDMAGVLMPQVGYELVSRIKEAVDVPLEVHTHATSGIAEMTYLKCAEAGVDIIDTAISSFAGGTSQPATESMALSLSNLGFETGLNMNHLPKIAEHFNPIRDRFRSENLLNPKVKDIEPKTLIYQVPGGMLSNLLSQLTEQGLADKYEKVLQEVPRVRADLGYPPLVTPLSQMVGTQSLMNVISGERYKLVPKEIKDYVKGLYGKSPAKIDIEVKNKIIGDEKSITCRPADLLEPQLPSFNEEIKQYARSEEDVLSYALFPQQAKDFLGRREDRFYDVPIQHVTVTIDSM</sequence>
<dbReference type="SUPFAM" id="SSF51569">
    <property type="entry name" value="Aldolase"/>
    <property type="match status" value="1"/>
</dbReference>
<dbReference type="GO" id="GO:0005737">
    <property type="term" value="C:cytoplasm"/>
    <property type="evidence" value="ECO:0007669"/>
    <property type="project" value="TreeGrafter"/>
</dbReference>
<organism evidence="2 3">
    <name type="scientific">Enterococcus cecorum</name>
    <dbReference type="NCBI Taxonomy" id="44008"/>
    <lineage>
        <taxon>Bacteria</taxon>
        <taxon>Bacillati</taxon>
        <taxon>Bacillota</taxon>
        <taxon>Bacilli</taxon>
        <taxon>Lactobacillales</taxon>
        <taxon>Enterococcaceae</taxon>
        <taxon>Enterococcus</taxon>
    </lineage>
</organism>
<dbReference type="NCBIfam" id="NF006761">
    <property type="entry name" value="PRK09282.1"/>
    <property type="match status" value="1"/>
</dbReference>
<evidence type="ECO:0000313" key="2">
    <source>
        <dbReference type="EMBL" id="RBR27904.1"/>
    </source>
</evidence>
<dbReference type="PANTHER" id="PTHR43778">
    <property type="entry name" value="PYRUVATE CARBOXYLASE"/>
    <property type="match status" value="1"/>
</dbReference>
<evidence type="ECO:0000259" key="1">
    <source>
        <dbReference type="PROSITE" id="PS50991"/>
    </source>
</evidence>
<dbReference type="CDD" id="cd07937">
    <property type="entry name" value="DRE_TIM_PC_TC_5S"/>
    <property type="match status" value="1"/>
</dbReference>
<evidence type="ECO:0000313" key="3">
    <source>
        <dbReference type="Proteomes" id="UP000252800"/>
    </source>
</evidence>
<dbReference type="PANTHER" id="PTHR43778:SF2">
    <property type="entry name" value="PYRUVATE CARBOXYLASE, MITOCHONDRIAL"/>
    <property type="match status" value="1"/>
</dbReference>
<dbReference type="InterPro" id="IPR055268">
    <property type="entry name" value="PCB-like"/>
</dbReference>
<feature type="domain" description="Pyruvate carboxyltransferase" evidence="1">
    <location>
        <begin position="5"/>
        <end position="265"/>
    </location>
</feature>
<dbReference type="Pfam" id="PF02436">
    <property type="entry name" value="PYC_OADA"/>
    <property type="match status" value="1"/>
</dbReference>
<comment type="caution">
    <text evidence="2">The sequence shown here is derived from an EMBL/GenBank/DDBJ whole genome shotgun (WGS) entry which is preliminary data.</text>
</comment>
<accession>A0A366SFP9</accession>
<dbReference type="InterPro" id="IPR003379">
    <property type="entry name" value="Carboxylase_cons_dom"/>
</dbReference>
<dbReference type="AlphaFoldDB" id="A0A366SFP9"/>
<dbReference type="NCBIfam" id="NF008985">
    <property type="entry name" value="PRK12331.1"/>
    <property type="match status" value="1"/>
</dbReference>
<dbReference type="SUPFAM" id="SSF89000">
    <property type="entry name" value="post-HMGL domain-like"/>
    <property type="match status" value="1"/>
</dbReference>
<dbReference type="Pfam" id="PF00682">
    <property type="entry name" value="HMGL-like"/>
    <property type="match status" value="1"/>
</dbReference>
<gene>
    <name evidence="2" type="ORF">EB18_02014</name>
</gene>
<protein>
    <submittedName>
        <fullName evidence="2">Oxaloacetate decarboxylase</fullName>
    </submittedName>
</protein>
<dbReference type="Proteomes" id="UP000252800">
    <property type="component" value="Unassembled WGS sequence"/>
</dbReference>
<name>A0A366SFP9_9ENTE</name>
<dbReference type="GO" id="GO:0004736">
    <property type="term" value="F:pyruvate carboxylase activity"/>
    <property type="evidence" value="ECO:0007669"/>
    <property type="project" value="TreeGrafter"/>
</dbReference>
<dbReference type="GO" id="GO:0006094">
    <property type="term" value="P:gluconeogenesis"/>
    <property type="evidence" value="ECO:0007669"/>
    <property type="project" value="TreeGrafter"/>
</dbReference>
<dbReference type="EMBL" id="LEOY01000020">
    <property type="protein sequence ID" value="RBR27904.1"/>
    <property type="molecule type" value="Genomic_DNA"/>
</dbReference>
<dbReference type="Gene3D" id="3.20.20.70">
    <property type="entry name" value="Aldolase class I"/>
    <property type="match status" value="1"/>
</dbReference>